<dbReference type="PROSITE" id="PS50932">
    <property type="entry name" value="HTH_LACI_2"/>
    <property type="match status" value="1"/>
</dbReference>
<dbReference type="PROSITE" id="PS00356">
    <property type="entry name" value="HTH_LACI_1"/>
    <property type="match status" value="1"/>
</dbReference>
<dbReference type="AlphaFoldDB" id="A0A7G8TA99"/>
<dbReference type="GO" id="GO:0000976">
    <property type="term" value="F:transcription cis-regulatory region binding"/>
    <property type="evidence" value="ECO:0007669"/>
    <property type="project" value="TreeGrafter"/>
</dbReference>
<dbReference type="SUPFAM" id="SSF53822">
    <property type="entry name" value="Periplasmic binding protein-like I"/>
    <property type="match status" value="1"/>
</dbReference>
<dbReference type="KEGG" id="cfem:HCR03_18185"/>
<dbReference type="Gene3D" id="1.10.260.40">
    <property type="entry name" value="lambda repressor-like DNA-binding domains"/>
    <property type="match status" value="1"/>
</dbReference>
<dbReference type="SMART" id="SM00354">
    <property type="entry name" value="HTH_LACI"/>
    <property type="match status" value="1"/>
</dbReference>
<dbReference type="CDD" id="cd06267">
    <property type="entry name" value="PBP1_LacI_sugar_binding-like"/>
    <property type="match status" value="1"/>
</dbReference>
<keyword evidence="2 5" id="KW-0238">DNA-binding</keyword>
<dbReference type="InterPro" id="IPR046335">
    <property type="entry name" value="LacI/GalR-like_sensor"/>
</dbReference>
<keyword evidence="3" id="KW-0804">Transcription</keyword>
<organism evidence="5 6">
    <name type="scientific">Caproicibacter fermentans</name>
    <dbReference type="NCBI Taxonomy" id="2576756"/>
    <lineage>
        <taxon>Bacteria</taxon>
        <taxon>Bacillati</taxon>
        <taxon>Bacillota</taxon>
        <taxon>Clostridia</taxon>
        <taxon>Eubacteriales</taxon>
        <taxon>Acutalibacteraceae</taxon>
        <taxon>Caproicibacter</taxon>
    </lineage>
</organism>
<dbReference type="PANTHER" id="PTHR30146:SF154">
    <property type="entry name" value="TRANSCRIPTION REGULATOR, MEMBER OF GALR FAMILY"/>
    <property type="match status" value="1"/>
</dbReference>
<dbReference type="RefSeq" id="WP_066645188.1">
    <property type="nucleotide sequence ID" value="NZ_CP060286.1"/>
</dbReference>
<dbReference type="SUPFAM" id="SSF47413">
    <property type="entry name" value="lambda repressor-like DNA-binding domains"/>
    <property type="match status" value="1"/>
</dbReference>
<evidence type="ECO:0000256" key="3">
    <source>
        <dbReference type="ARBA" id="ARBA00023163"/>
    </source>
</evidence>
<gene>
    <name evidence="5" type="ORF">HCR03_18185</name>
</gene>
<dbReference type="InterPro" id="IPR028082">
    <property type="entry name" value="Peripla_BP_I"/>
</dbReference>
<keyword evidence="1" id="KW-0805">Transcription regulation</keyword>
<sequence length="343" mass="38029">MKKVNMNDVAKQAEVSLTTVSRVINNSGYVAEEKRKRVENAIRETGYLLPIQPEKPAHMENLIGLILRKISVNIFYDQLSSALLQEADKVGYSMVAMYSNGDLCNDNLRGYVEKLLKYKVSGIVICGFGDEYLSESLRELLQECGIPIVFVERTAGCYGFNRVLVDNSLGTYYATRYLIQKKHGRLLYIGFDKKGSVEKSRTKGFLHAVQEAGYADSQYSIYSCPDSSVASGYAAMKWALEKQADITGVVAYFDGYAAGAMQYLYEIGRKVPNDIEIIGHDDTYAPNLAPPISSVRMPFEEMGSAAVNMILENQGNTMDFFAKTVSLEPKLILRGGNAQAVSL</sequence>
<evidence type="ECO:0000313" key="6">
    <source>
        <dbReference type="Proteomes" id="UP000515909"/>
    </source>
</evidence>
<proteinExistence type="predicted"/>
<dbReference type="Pfam" id="PF13377">
    <property type="entry name" value="Peripla_BP_3"/>
    <property type="match status" value="1"/>
</dbReference>
<dbReference type="GO" id="GO:0003700">
    <property type="term" value="F:DNA-binding transcription factor activity"/>
    <property type="evidence" value="ECO:0007669"/>
    <property type="project" value="TreeGrafter"/>
</dbReference>
<name>A0A7G8TA99_9FIRM</name>
<dbReference type="Pfam" id="PF00356">
    <property type="entry name" value="LacI"/>
    <property type="match status" value="1"/>
</dbReference>
<protein>
    <submittedName>
        <fullName evidence="5">LacI family DNA-binding transcriptional regulator</fullName>
    </submittedName>
</protein>
<evidence type="ECO:0000256" key="2">
    <source>
        <dbReference type="ARBA" id="ARBA00023125"/>
    </source>
</evidence>
<dbReference type="EMBL" id="CP060286">
    <property type="protein sequence ID" value="QNK40540.1"/>
    <property type="molecule type" value="Genomic_DNA"/>
</dbReference>
<dbReference type="Proteomes" id="UP000515909">
    <property type="component" value="Chromosome"/>
</dbReference>
<evidence type="ECO:0000256" key="1">
    <source>
        <dbReference type="ARBA" id="ARBA00023015"/>
    </source>
</evidence>
<evidence type="ECO:0000259" key="4">
    <source>
        <dbReference type="PROSITE" id="PS50932"/>
    </source>
</evidence>
<dbReference type="CDD" id="cd01392">
    <property type="entry name" value="HTH_LacI"/>
    <property type="match status" value="1"/>
</dbReference>
<reference evidence="5 6" key="1">
    <citation type="submission" date="2020-08" db="EMBL/GenBank/DDBJ databases">
        <title>The isolate Caproiciproducens sp. 7D4C2 produces n-caproate at mildly acidic conditions from hexoses: genome and rBOX comparison with related strains and chain-elongating bacteria.</title>
        <authorList>
            <person name="Esquivel-Elizondo S."/>
            <person name="Bagci C."/>
            <person name="Temovska M."/>
            <person name="Jeon B.S."/>
            <person name="Bessarab I."/>
            <person name="Williams R.B.H."/>
            <person name="Huson D.H."/>
            <person name="Angenent L.T."/>
        </authorList>
    </citation>
    <scope>NUCLEOTIDE SEQUENCE [LARGE SCALE GENOMIC DNA]</scope>
    <source>
        <strain evidence="5 6">7D4C2</strain>
    </source>
</reference>
<dbReference type="PANTHER" id="PTHR30146">
    <property type="entry name" value="LACI-RELATED TRANSCRIPTIONAL REPRESSOR"/>
    <property type="match status" value="1"/>
</dbReference>
<evidence type="ECO:0000313" key="5">
    <source>
        <dbReference type="EMBL" id="QNK40540.1"/>
    </source>
</evidence>
<dbReference type="InterPro" id="IPR010982">
    <property type="entry name" value="Lambda_DNA-bd_dom_sf"/>
</dbReference>
<dbReference type="InterPro" id="IPR000843">
    <property type="entry name" value="HTH_LacI"/>
</dbReference>
<dbReference type="Gene3D" id="3.40.50.2300">
    <property type="match status" value="2"/>
</dbReference>
<accession>A0A7G8TA99</accession>
<feature type="domain" description="HTH lacI-type" evidence="4">
    <location>
        <begin position="4"/>
        <end position="47"/>
    </location>
</feature>